<dbReference type="PROSITE" id="PS50943">
    <property type="entry name" value="HTH_CROC1"/>
    <property type="match status" value="1"/>
</dbReference>
<name>A0A6I2GF40_9LACT</name>
<gene>
    <name evidence="6" type="ORF">GIY09_08255</name>
</gene>
<dbReference type="PROSITE" id="PS00356">
    <property type="entry name" value="HTH_LACI_1"/>
    <property type="match status" value="1"/>
</dbReference>
<evidence type="ECO:0000259" key="4">
    <source>
        <dbReference type="PROSITE" id="PS50932"/>
    </source>
</evidence>
<keyword evidence="3" id="KW-0804">Transcription</keyword>
<keyword evidence="7" id="KW-1185">Reference proteome</keyword>
<dbReference type="SMART" id="SM00354">
    <property type="entry name" value="HTH_LACI"/>
    <property type="match status" value="1"/>
</dbReference>
<evidence type="ECO:0000256" key="1">
    <source>
        <dbReference type="ARBA" id="ARBA00023015"/>
    </source>
</evidence>
<dbReference type="InterPro" id="IPR000843">
    <property type="entry name" value="HTH_LacI"/>
</dbReference>
<dbReference type="InterPro" id="IPR001387">
    <property type="entry name" value="Cro/C1-type_HTH"/>
</dbReference>
<proteinExistence type="predicted"/>
<dbReference type="CDD" id="cd01392">
    <property type="entry name" value="HTH_LacI"/>
    <property type="match status" value="1"/>
</dbReference>
<feature type="domain" description="HTH cro/C1-type" evidence="5">
    <location>
        <begin position="2"/>
        <end position="28"/>
    </location>
</feature>
<dbReference type="GO" id="GO:0000976">
    <property type="term" value="F:transcription cis-regulatory region binding"/>
    <property type="evidence" value="ECO:0007669"/>
    <property type="project" value="TreeGrafter"/>
</dbReference>
<dbReference type="Gene3D" id="1.10.260.40">
    <property type="entry name" value="lambda repressor-like DNA-binding domains"/>
    <property type="match status" value="1"/>
</dbReference>
<reference evidence="6 7" key="1">
    <citation type="submission" date="2019-11" db="EMBL/GenBank/DDBJ databases">
        <title>Characterisation of Fundicoccus ignavus gen. nov. sp. nov., a novel genus of the family Aerococcaceae isolated from bulk tank milk.</title>
        <authorList>
            <person name="Siebert A."/>
            <person name="Huptas C."/>
            <person name="Wenning M."/>
            <person name="Scherer S."/>
            <person name="Doll E.V."/>
        </authorList>
    </citation>
    <scope>NUCLEOTIDE SEQUENCE [LARGE SCALE GENOMIC DNA]</scope>
    <source>
        <strain evidence="6 7">WS4759</strain>
    </source>
</reference>
<dbReference type="PANTHER" id="PTHR30146">
    <property type="entry name" value="LACI-RELATED TRANSCRIPTIONAL REPRESSOR"/>
    <property type="match status" value="1"/>
</dbReference>
<accession>A0A6I2GF40</accession>
<evidence type="ECO:0000256" key="3">
    <source>
        <dbReference type="ARBA" id="ARBA00023163"/>
    </source>
</evidence>
<dbReference type="Gene3D" id="3.40.50.2300">
    <property type="match status" value="2"/>
</dbReference>
<dbReference type="AlphaFoldDB" id="A0A6I2GF40"/>
<evidence type="ECO:0000256" key="2">
    <source>
        <dbReference type="ARBA" id="ARBA00023125"/>
    </source>
</evidence>
<evidence type="ECO:0000259" key="5">
    <source>
        <dbReference type="PROSITE" id="PS50943"/>
    </source>
</evidence>
<protein>
    <submittedName>
        <fullName evidence="6">LacI family DNA-binding transcriptional regulator</fullName>
    </submittedName>
</protein>
<sequence>MAKDVTIQDVANQVGVSKTTVSRYLNGRFGNMSFETRQQIKTVIEELNYRPNRQAQSLKTKKSHLLGLMVADIENSYSGYWIKAMQETLADTDYQLMIMTSNNSEEQELDNIRKLLDQNIDGMMLQPVTMDAENYRFLYESNLPVVLIDRTIKANYWPTIQSNNFQMTKQLGLEIVDKGYERLVHVSEPIQDVSPRLERYDAMKLIAHEYQLELITLEAVSNRNIVEEYVDQFDAANKRTAFFGANGTMLTQIIKALRKRQLSYPEDCGICGYDDMTIGEVLMPTLTAISQRPELIGKRSTEVLLEMIKGNETNENIDIPSTLHRRESL</sequence>
<dbReference type="SUPFAM" id="SSF53822">
    <property type="entry name" value="Periplasmic binding protein-like I"/>
    <property type="match status" value="1"/>
</dbReference>
<organism evidence="6 7">
    <name type="scientific">Fundicoccus ignavus</name>
    <dbReference type="NCBI Taxonomy" id="2664442"/>
    <lineage>
        <taxon>Bacteria</taxon>
        <taxon>Bacillati</taxon>
        <taxon>Bacillota</taxon>
        <taxon>Bacilli</taxon>
        <taxon>Lactobacillales</taxon>
        <taxon>Aerococcaceae</taxon>
        <taxon>Fundicoccus</taxon>
    </lineage>
</organism>
<evidence type="ECO:0000313" key="6">
    <source>
        <dbReference type="EMBL" id="MRI85856.1"/>
    </source>
</evidence>
<dbReference type="Pfam" id="PF00356">
    <property type="entry name" value="LacI"/>
    <property type="match status" value="1"/>
</dbReference>
<dbReference type="InterPro" id="IPR010982">
    <property type="entry name" value="Lambda_DNA-bd_dom_sf"/>
</dbReference>
<keyword evidence="2 6" id="KW-0238">DNA-binding</keyword>
<feature type="domain" description="HTH lacI-type" evidence="4">
    <location>
        <begin position="5"/>
        <end position="60"/>
    </location>
</feature>
<dbReference type="RefSeq" id="WP_153863713.1">
    <property type="nucleotide sequence ID" value="NZ_WJQS01000007.1"/>
</dbReference>
<keyword evidence="1" id="KW-0805">Transcription regulation</keyword>
<dbReference type="InterPro" id="IPR028082">
    <property type="entry name" value="Peripla_BP_I"/>
</dbReference>
<dbReference type="PROSITE" id="PS50932">
    <property type="entry name" value="HTH_LACI_2"/>
    <property type="match status" value="1"/>
</dbReference>
<dbReference type="Proteomes" id="UP000430975">
    <property type="component" value="Unassembled WGS sequence"/>
</dbReference>
<dbReference type="InterPro" id="IPR046335">
    <property type="entry name" value="LacI/GalR-like_sensor"/>
</dbReference>
<dbReference type="GO" id="GO:0003700">
    <property type="term" value="F:DNA-binding transcription factor activity"/>
    <property type="evidence" value="ECO:0007669"/>
    <property type="project" value="TreeGrafter"/>
</dbReference>
<dbReference type="Pfam" id="PF13377">
    <property type="entry name" value="Peripla_BP_3"/>
    <property type="match status" value="1"/>
</dbReference>
<dbReference type="SUPFAM" id="SSF47413">
    <property type="entry name" value="lambda repressor-like DNA-binding domains"/>
    <property type="match status" value="1"/>
</dbReference>
<dbReference type="EMBL" id="WJQS01000007">
    <property type="protein sequence ID" value="MRI85856.1"/>
    <property type="molecule type" value="Genomic_DNA"/>
</dbReference>
<evidence type="ECO:0000313" key="7">
    <source>
        <dbReference type="Proteomes" id="UP000430975"/>
    </source>
</evidence>
<comment type="caution">
    <text evidence="6">The sequence shown here is derived from an EMBL/GenBank/DDBJ whole genome shotgun (WGS) entry which is preliminary data.</text>
</comment>
<dbReference type="PANTHER" id="PTHR30146:SF109">
    <property type="entry name" value="HTH-TYPE TRANSCRIPTIONAL REGULATOR GALS"/>
    <property type="match status" value="1"/>
</dbReference>